<dbReference type="InterPro" id="IPR051917">
    <property type="entry name" value="Transposase-Integrase"/>
</dbReference>
<dbReference type="PANTHER" id="PTHR10948:SF23">
    <property type="entry name" value="TRANSPOSASE INSI FOR INSERTION SEQUENCE ELEMENT IS30A-RELATED"/>
    <property type="match status" value="1"/>
</dbReference>
<dbReference type="SUPFAM" id="SSF53098">
    <property type="entry name" value="Ribonuclease H-like"/>
    <property type="match status" value="1"/>
</dbReference>
<dbReference type="GO" id="GO:0015074">
    <property type="term" value="P:DNA integration"/>
    <property type="evidence" value="ECO:0007669"/>
    <property type="project" value="InterPro"/>
</dbReference>
<gene>
    <name evidence="2" type="ORF">Atai01_27440</name>
</gene>
<dbReference type="Gene3D" id="3.30.420.10">
    <property type="entry name" value="Ribonuclease H-like superfamily/Ribonuclease H"/>
    <property type="match status" value="1"/>
</dbReference>
<evidence type="ECO:0000313" key="2">
    <source>
        <dbReference type="EMBL" id="GLY66125.1"/>
    </source>
</evidence>
<dbReference type="GO" id="GO:0004803">
    <property type="term" value="F:transposase activity"/>
    <property type="evidence" value="ECO:0007669"/>
    <property type="project" value="TreeGrafter"/>
</dbReference>
<dbReference type="GO" id="GO:0032196">
    <property type="term" value="P:transposition"/>
    <property type="evidence" value="ECO:0007669"/>
    <property type="project" value="TreeGrafter"/>
</dbReference>
<dbReference type="EMBL" id="BSTI01000005">
    <property type="protein sequence ID" value="GLY66125.1"/>
    <property type="molecule type" value="Genomic_DNA"/>
</dbReference>
<dbReference type="InterPro" id="IPR001584">
    <property type="entry name" value="Integrase_cat-core"/>
</dbReference>
<feature type="domain" description="Integrase catalytic" evidence="1">
    <location>
        <begin position="1"/>
        <end position="109"/>
    </location>
</feature>
<evidence type="ECO:0000313" key="3">
    <source>
        <dbReference type="Proteomes" id="UP001165136"/>
    </source>
</evidence>
<accession>A0A9W6VEU2</accession>
<dbReference type="NCBIfam" id="NF033563">
    <property type="entry name" value="transpos_IS30"/>
    <property type="match status" value="1"/>
</dbReference>
<dbReference type="InterPro" id="IPR012337">
    <property type="entry name" value="RNaseH-like_sf"/>
</dbReference>
<organism evidence="2 3">
    <name type="scientific">Amycolatopsis taiwanensis</name>
    <dbReference type="NCBI Taxonomy" id="342230"/>
    <lineage>
        <taxon>Bacteria</taxon>
        <taxon>Bacillati</taxon>
        <taxon>Actinomycetota</taxon>
        <taxon>Actinomycetes</taxon>
        <taxon>Pseudonocardiales</taxon>
        <taxon>Pseudonocardiaceae</taxon>
        <taxon>Amycolatopsis</taxon>
    </lineage>
</organism>
<reference evidence="2" key="1">
    <citation type="submission" date="2023-03" db="EMBL/GenBank/DDBJ databases">
        <title>Amycolatopsis taiwanensis NBRC 103393.</title>
        <authorList>
            <person name="Ichikawa N."/>
            <person name="Sato H."/>
            <person name="Tonouchi N."/>
        </authorList>
    </citation>
    <scope>NUCLEOTIDE SEQUENCE</scope>
    <source>
        <strain evidence="2">NBRC 103393</strain>
    </source>
</reference>
<dbReference type="GO" id="GO:0005829">
    <property type="term" value="C:cytosol"/>
    <property type="evidence" value="ECO:0007669"/>
    <property type="project" value="TreeGrafter"/>
</dbReference>
<dbReference type="PANTHER" id="PTHR10948">
    <property type="entry name" value="TRANSPOSASE"/>
    <property type="match status" value="1"/>
</dbReference>
<dbReference type="Proteomes" id="UP001165136">
    <property type="component" value="Unassembled WGS sequence"/>
</dbReference>
<keyword evidence="3" id="KW-1185">Reference proteome</keyword>
<protein>
    <recommendedName>
        <fullName evidence="1">Integrase catalytic domain-containing protein</fullName>
    </recommendedName>
</protein>
<sequence>MARRLADKMNTLPELFKNSITWDQGREMSQHAQFTIATGMPVYFCDPHSPWQRGSNENTNGLLRQYFLKGTDLSGYTQQELDKVADELNNRPRQTLDWLKPTEVFSNLLLDSAT</sequence>
<proteinExistence type="predicted"/>
<comment type="caution">
    <text evidence="2">The sequence shown here is derived from an EMBL/GenBank/DDBJ whole genome shotgun (WGS) entry which is preliminary data.</text>
</comment>
<evidence type="ECO:0000259" key="1">
    <source>
        <dbReference type="PROSITE" id="PS50994"/>
    </source>
</evidence>
<dbReference type="GO" id="GO:0003676">
    <property type="term" value="F:nucleic acid binding"/>
    <property type="evidence" value="ECO:0007669"/>
    <property type="project" value="InterPro"/>
</dbReference>
<name>A0A9W6VEU2_9PSEU</name>
<dbReference type="InterPro" id="IPR036397">
    <property type="entry name" value="RNaseH_sf"/>
</dbReference>
<dbReference type="PROSITE" id="PS50994">
    <property type="entry name" value="INTEGRASE"/>
    <property type="match status" value="1"/>
</dbReference>
<dbReference type="InterPro" id="IPR053392">
    <property type="entry name" value="Transposase_IS30-like"/>
</dbReference>
<dbReference type="AlphaFoldDB" id="A0A9W6VEU2"/>